<evidence type="ECO:0000313" key="8">
    <source>
        <dbReference type="Proteomes" id="UP000887228"/>
    </source>
</evidence>
<dbReference type="EMBL" id="BPMS01000002">
    <property type="protein sequence ID" value="GIZ87537.1"/>
    <property type="molecule type" value="Genomic_DNA"/>
</dbReference>
<sequence>MANDLKMEVILQAIDRATRPIRAVTQGSIGLGRALKESRDQLKTLQEQQRDVSSWRTLRAASEQTETALQAARDRVKALGKDLAAAGVPTRQMTRDLKGAIREATALKKQHQEQQVQLQGLRSKLGAAGISTRNLSQHERDLRQRIEQTNQTITEQGRRMQALSRQTRQAAIAKAQFDKAQQVAGGMAAGGAAGLATGYALAKPLQGMVDAFAPAENAATQLKVAMMDKNGQVAADFQRITDLATGLGDRLPGTTADFQEMMTMLRRQGMGAQSILGGTGEAAAYLGVQLQKPAAEAAEFAAKMQDATRTAEKDMMGLMDTIQRAYYLGVDDNNMLQGFTKLSPVMGIIKKEGLDAANTLAPLLVMMDQTGMAGESAGNAIRKVFQSGVDEKRFTKANAALADMKAGFNLDFTNGKGEFGGLDNLFGQLEKLKKLTSVQRTSVMKELFGDDSETLQVVNTLMNKGLAGYQEVADKMRAQADLQTRVKEQLGTLSNTIEAAQGSWSNAMAEIGATVAPELKDLINDLGNVAVRVKDWVKANPGLTAAIFKTAAGLALLLTVGGGITVMLASMLGPFALARYALTLFGLKGAGLGSVLFNLGKVALPLVWKGILLIGRALLMNPIGLAVTAIAGAAYLIYKNWEPIKAFFLGLWEEIKAGFNGGFAGIAKLILDFSPLGLFYRAFAGVMSYFGVDMPAKFSDFGGMLLDGLVNGIKNKLGAVKDAISSVGDSTVGWFKEKLGIHSPSRVFAELGGFTMQGLEQGLVGGQGGPLGAVTAMAKQLAAAGAFTFGLGGPAIAMDNRPPLSPVPAASARAAAAPLPPVTVNVYPSAGMNEQQLAQLVGQKVAEAMRANQIRNRSSLSDQE</sequence>
<keyword evidence="2" id="KW-0175">Coiled coil</keyword>
<feature type="coiled-coil region" evidence="2">
    <location>
        <begin position="97"/>
        <end position="166"/>
    </location>
</feature>
<dbReference type="InterPro" id="IPR010090">
    <property type="entry name" value="Phage_tape_meas"/>
</dbReference>
<feature type="transmembrane region" description="Helical" evidence="3">
    <location>
        <begin position="551"/>
        <end position="573"/>
    </location>
</feature>
<dbReference type="AlphaFoldDB" id="A0AA37CEA1"/>
<evidence type="ECO:0000256" key="1">
    <source>
        <dbReference type="ARBA" id="ARBA00022612"/>
    </source>
</evidence>
<organism evidence="5 7">
    <name type="scientific">Aquipseudomonas alcaligenes</name>
    <name type="common">Pseudomonas alcaligenes</name>
    <dbReference type="NCBI Taxonomy" id="43263"/>
    <lineage>
        <taxon>Bacteria</taxon>
        <taxon>Pseudomonadati</taxon>
        <taxon>Pseudomonadota</taxon>
        <taxon>Gammaproteobacteria</taxon>
        <taxon>Pseudomonadales</taxon>
        <taxon>Pseudomonadaceae</taxon>
        <taxon>Aquipseudomonas</taxon>
    </lineage>
</organism>
<dbReference type="Proteomes" id="UP000887228">
    <property type="component" value="Unassembled WGS sequence"/>
</dbReference>
<keyword evidence="3" id="KW-0472">Membrane</keyword>
<keyword evidence="1" id="KW-1188">Viral release from host cell</keyword>
<evidence type="ECO:0000256" key="3">
    <source>
        <dbReference type="SAM" id="Phobius"/>
    </source>
</evidence>
<feature type="domain" description="Phage tail tape measure protein" evidence="4">
    <location>
        <begin position="242"/>
        <end position="449"/>
    </location>
</feature>
<dbReference type="EMBL" id="BPMT01000002">
    <property type="protein sequence ID" value="GIZ91656.1"/>
    <property type="molecule type" value="Genomic_DNA"/>
</dbReference>
<feature type="transmembrane region" description="Helical" evidence="3">
    <location>
        <begin position="619"/>
        <end position="638"/>
    </location>
</feature>
<reference evidence="5 8" key="1">
    <citation type="submission" date="2021-07" db="EMBL/GenBank/DDBJ databases">
        <title>Whole genome sequencing of carbapenem-resistant Pseudomonas spp. isolated in Japan.</title>
        <authorList>
            <person name="Suzuki M."/>
            <person name="Maehana S."/>
            <person name="Kitasato H."/>
        </authorList>
    </citation>
    <scope>NUCLEOTIDE SEQUENCE</scope>
    <source>
        <strain evidence="5">KAM435</strain>
        <strain evidence="6 8">KAM436</strain>
    </source>
</reference>
<comment type="caution">
    <text evidence="5">The sequence shown here is derived from an EMBL/GenBank/DDBJ whole genome shotgun (WGS) entry which is preliminary data.</text>
</comment>
<dbReference type="Pfam" id="PF10145">
    <property type="entry name" value="PhageMin_Tail"/>
    <property type="match status" value="1"/>
</dbReference>
<keyword evidence="3" id="KW-0812">Transmembrane</keyword>
<evidence type="ECO:0000256" key="2">
    <source>
        <dbReference type="SAM" id="Coils"/>
    </source>
</evidence>
<evidence type="ECO:0000313" key="5">
    <source>
        <dbReference type="EMBL" id="GIZ87537.1"/>
    </source>
</evidence>
<dbReference type="PANTHER" id="PTHR37813:SF1">
    <property type="entry name" value="FELS-2 PROPHAGE PROTEIN"/>
    <property type="match status" value="1"/>
</dbReference>
<name>A0AA37CEA1_AQUAC</name>
<evidence type="ECO:0000313" key="6">
    <source>
        <dbReference type="EMBL" id="GIZ91656.1"/>
    </source>
</evidence>
<dbReference type="NCBIfam" id="TIGR01760">
    <property type="entry name" value="tape_meas_TP901"/>
    <property type="match status" value="1"/>
</dbReference>
<dbReference type="Proteomes" id="UP000887212">
    <property type="component" value="Unassembled WGS sequence"/>
</dbReference>
<proteinExistence type="predicted"/>
<accession>A0AA37CEA1</accession>
<evidence type="ECO:0000259" key="4">
    <source>
        <dbReference type="Pfam" id="PF10145"/>
    </source>
</evidence>
<protein>
    <submittedName>
        <fullName evidence="5">Phage tail tape measure protein</fullName>
    </submittedName>
</protein>
<keyword evidence="3" id="KW-1133">Transmembrane helix</keyword>
<feature type="transmembrane region" description="Helical" evidence="3">
    <location>
        <begin position="580"/>
        <end position="599"/>
    </location>
</feature>
<dbReference type="RefSeq" id="WP_203789124.1">
    <property type="nucleotide sequence ID" value="NZ_AP024354.1"/>
</dbReference>
<gene>
    <name evidence="5" type="ORF">KAM435_08640</name>
    <name evidence="6" type="ORF">KAM436_06240</name>
</gene>
<evidence type="ECO:0000313" key="7">
    <source>
        <dbReference type="Proteomes" id="UP000887212"/>
    </source>
</evidence>
<dbReference type="PANTHER" id="PTHR37813">
    <property type="entry name" value="FELS-2 PROPHAGE PROTEIN"/>
    <property type="match status" value="1"/>
</dbReference>